<dbReference type="SUPFAM" id="SSF56574">
    <property type="entry name" value="Serpins"/>
    <property type="match status" value="1"/>
</dbReference>
<evidence type="ECO:0000256" key="1">
    <source>
        <dbReference type="ARBA" id="ARBA00009500"/>
    </source>
</evidence>
<dbReference type="OrthoDB" id="664427at2759"/>
<dbReference type="InterPro" id="IPR000215">
    <property type="entry name" value="Serpin_fam"/>
</dbReference>
<dbReference type="PANTHER" id="PTHR11461:SF385">
    <property type="entry name" value="SERPIN DOMAIN-CONTAINING PROTEIN"/>
    <property type="match status" value="1"/>
</dbReference>
<dbReference type="InterPro" id="IPR036186">
    <property type="entry name" value="Serpin_sf"/>
</dbReference>
<sequence>MAAKKGTMACQSGQTALAARLLGRFAGEAAADGSNLIFSPLSIHVALALMSTGASGATLDEILAVAGAPSRDELHAFVRATVIDCVLADRSSDGGPVVAFACGAWTDWRKPLKTEYRDTIVGTFKGSATTVDFLEEPVESRKQINAWVAEVTKGLITELVNPEEQSKETTNVVVNAIYFKGKWHDPFMKENTTDHEFHRLDGSTVSVAFMQSWSYQQIACHDGFKVLKLPYRMTDVDWSLPDFDSKKLRSIPKFSMCIFLPDANDGLGNLTEMMSSSPKFLHNHLPWASVPVNEFRLPRFKLAYGGSIAKDLTSLGLILPFQPFTGGVTEITEVDATDDPIYVSDVIHKAVVDVNEEGCEAAAATESDEDMGFSLDFDEPQVVDFVADHPFAFFIIEETSGSIVFAGHVLDPSRE</sequence>
<proteinExistence type="inferred from homology"/>
<evidence type="ECO:0000256" key="2">
    <source>
        <dbReference type="RuleBase" id="RU000411"/>
    </source>
</evidence>
<keyword evidence="5" id="KW-1185">Reference proteome</keyword>
<evidence type="ECO:0000313" key="5">
    <source>
        <dbReference type="Proteomes" id="UP000095767"/>
    </source>
</evidence>
<organism evidence="4 5">
    <name type="scientific">Dichanthelium oligosanthes</name>
    <dbReference type="NCBI Taxonomy" id="888268"/>
    <lineage>
        <taxon>Eukaryota</taxon>
        <taxon>Viridiplantae</taxon>
        <taxon>Streptophyta</taxon>
        <taxon>Embryophyta</taxon>
        <taxon>Tracheophyta</taxon>
        <taxon>Spermatophyta</taxon>
        <taxon>Magnoliopsida</taxon>
        <taxon>Liliopsida</taxon>
        <taxon>Poales</taxon>
        <taxon>Poaceae</taxon>
        <taxon>PACMAD clade</taxon>
        <taxon>Panicoideae</taxon>
        <taxon>Panicodae</taxon>
        <taxon>Paniceae</taxon>
        <taxon>Dichantheliinae</taxon>
        <taxon>Dichanthelium</taxon>
    </lineage>
</organism>
<dbReference type="GO" id="GO:0004867">
    <property type="term" value="F:serine-type endopeptidase inhibitor activity"/>
    <property type="evidence" value="ECO:0007669"/>
    <property type="project" value="InterPro"/>
</dbReference>
<feature type="domain" description="Serpin" evidence="3">
    <location>
        <begin position="19"/>
        <end position="412"/>
    </location>
</feature>
<dbReference type="EMBL" id="LWDX02049269">
    <property type="protein sequence ID" value="OEL20907.1"/>
    <property type="molecule type" value="Genomic_DNA"/>
</dbReference>
<dbReference type="AlphaFoldDB" id="A0A1E5V781"/>
<dbReference type="InterPro" id="IPR042185">
    <property type="entry name" value="Serpin_sf_2"/>
</dbReference>
<evidence type="ECO:0000259" key="3">
    <source>
        <dbReference type="SMART" id="SM00093"/>
    </source>
</evidence>
<dbReference type="STRING" id="888268.A0A1E5V781"/>
<dbReference type="Proteomes" id="UP000095767">
    <property type="component" value="Unassembled WGS sequence"/>
</dbReference>
<dbReference type="Gene3D" id="3.30.497.10">
    <property type="entry name" value="Antithrombin, subunit I, domain 2"/>
    <property type="match status" value="1"/>
</dbReference>
<accession>A0A1E5V781</accession>
<dbReference type="PANTHER" id="PTHR11461">
    <property type="entry name" value="SERINE PROTEASE INHIBITOR, SERPIN"/>
    <property type="match status" value="1"/>
</dbReference>
<name>A0A1E5V781_9POAL</name>
<evidence type="ECO:0000313" key="4">
    <source>
        <dbReference type="EMBL" id="OEL20907.1"/>
    </source>
</evidence>
<dbReference type="SMART" id="SM00093">
    <property type="entry name" value="SERPIN"/>
    <property type="match status" value="1"/>
</dbReference>
<reference evidence="4 5" key="1">
    <citation type="submission" date="2016-09" db="EMBL/GenBank/DDBJ databases">
        <title>The draft genome of Dichanthelium oligosanthes: A C3 panicoid grass species.</title>
        <authorList>
            <person name="Studer A.J."/>
            <person name="Schnable J.C."/>
            <person name="Brutnell T.P."/>
        </authorList>
    </citation>
    <scope>NUCLEOTIDE SEQUENCE [LARGE SCALE GENOMIC DNA]</scope>
    <source>
        <strain evidence="5">cv. Kellogg 1175</strain>
        <tissue evidence="4">Leaf</tissue>
    </source>
</reference>
<dbReference type="InterPro" id="IPR042178">
    <property type="entry name" value="Serpin_sf_1"/>
</dbReference>
<comment type="caution">
    <text evidence="4">The sequence shown here is derived from an EMBL/GenBank/DDBJ whole genome shotgun (WGS) entry which is preliminary data.</text>
</comment>
<dbReference type="GO" id="GO:0005615">
    <property type="term" value="C:extracellular space"/>
    <property type="evidence" value="ECO:0007669"/>
    <property type="project" value="InterPro"/>
</dbReference>
<dbReference type="CDD" id="cd02043">
    <property type="entry name" value="serpinP_plants"/>
    <property type="match status" value="1"/>
</dbReference>
<gene>
    <name evidence="4" type="ORF">BAE44_0018074</name>
</gene>
<dbReference type="Gene3D" id="2.30.39.10">
    <property type="entry name" value="Alpha-1-antitrypsin, domain 1"/>
    <property type="match status" value="1"/>
</dbReference>
<dbReference type="Pfam" id="PF00079">
    <property type="entry name" value="Serpin"/>
    <property type="match status" value="1"/>
</dbReference>
<comment type="similarity">
    <text evidence="1 2">Belongs to the serpin family.</text>
</comment>
<dbReference type="InterPro" id="IPR023796">
    <property type="entry name" value="Serpin_dom"/>
</dbReference>
<protein>
    <submittedName>
        <fullName evidence="4">Putative serpin-Z8</fullName>
    </submittedName>
</protein>